<keyword evidence="6 7" id="KW-0472">Membrane</keyword>
<accession>A0A1B2DRK5</accession>
<evidence type="ECO:0000256" key="6">
    <source>
        <dbReference type="ARBA" id="ARBA00023136"/>
    </source>
</evidence>
<feature type="transmembrane region" description="Helical" evidence="7">
    <location>
        <begin position="32"/>
        <end position="50"/>
    </location>
</feature>
<dbReference type="GO" id="GO:0005886">
    <property type="term" value="C:plasma membrane"/>
    <property type="evidence" value="ECO:0007669"/>
    <property type="project" value="UniProtKB-SubCell"/>
</dbReference>
<organism evidence="9">
    <name type="scientific">Paenibacillus sp. BIHB 4019</name>
    <dbReference type="NCBI Taxonomy" id="1870819"/>
    <lineage>
        <taxon>Bacteria</taxon>
        <taxon>Bacillati</taxon>
        <taxon>Bacillota</taxon>
        <taxon>Bacilli</taxon>
        <taxon>Bacillales</taxon>
        <taxon>Paenibacillaceae</taxon>
        <taxon>Paenibacillus</taxon>
    </lineage>
</organism>
<feature type="domain" description="YetF C-terminal" evidence="8">
    <location>
        <begin position="81"/>
        <end position="258"/>
    </location>
</feature>
<dbReference type="Gene3D" id="3.30.240.20">
    <property type="entry name" value="bsu07140 like domains"/>
    <property type="match status" value="2"/>
</dbReference>
<keyword evidence="3" id="KW-1003">Cell membrane</keyword>
<comment type="subcellular location">
    <subcellularLocation>
        <location evidence="1">Cell membrane</location>
        <topology evidence="1">Multi-pass membrane protein</topology>
    </subcellularLocation>
</comment>
<evidence type="ECO:0000256" key="2">
    <source>
        <dbReference type="ARBA" id="ARBA00006448"/>
    </source>
</evidence>
<dbReference type="PANTHER" id="PTHR34582:SF6">
    <property type="entry name" value="UPF0702 TRANSMEMBRANE PROTEIN YCAP"/>
    <property type="match status" value="1"/>
</dbReference>
<gene>
    <name evidence="9" type="ORF">BBD42_30480</name>
</gene>
<dbReference type="AlphaFoldDB" id="A0A1B2DRK5"/>
<feature type="transmembrane region" description="Helical" evidence="7">
    <location>
        <begin position="62"/>
        <end position="80"/>
    </location>
</feature>
<dbReference type="RefSeq" id="WP_099521267.1">
    <property type="nucleotide sequence ID" value="NZ_CP016808.1"/>
</dbReference>
<evidence type="ECO:0000313" key="9">
    <source>
        <dbReference type="EMBL" id="ANY70342.1"/>
    </source>
</evidence>
<evidence type="ECO:0000259" key="8">
    <source>
        <dbReference type="Pfam" id="PF04239"/>
    </source>
</evidence>
<dbReference type="InterPro" id="IPR023090">
    <property type="entry name" value="UPF0702_alpha/beta_dom_sf"/>
</dbReference>
<evidence type="ECO:0000256" key="7">
    <source>
        <dbReference type="SAM" id="Phobius"/>
    </source>
</evidence>
<dbReference type="InterPro" id="IPR007353">
    <property type="entry name" value="DUF421"/>
</dbReference>
<evidence type="ECO:0000256" key="5">
    <source>
        <dbReference type="ARBA" id="ARBA00022989"/>
    </source>
</evidence>
<proteinExistence type="inferred from homology"/>
<keyword evidence="4 7" id="KW-0812">Transmembrane</keyword>
<keyword evidence="5 7" id="KW-1133">Transmembrane helix</keyword>
<evidence type="ECO:0000256" key="1">
    <source>
        <dbReference type="ARBA" id="ARBA00004651"/>
    </source>
</evidence>
<dbReference type="Pfam" id="PF04239">
    <property type="entry name" value="DUF421"/>
    <property type="match status" value="1"/>
</dbReference>
<sequence length="274" mass="31587">MEFLTLVLRTVLIYFIVFLIMRFMGKREIGKLSVFDLVISVMIAEIAVIVIEDLDRTMWEGIVPMVILMLVQVGMAFVALKNRKLRQLFDGKPSVIMAKGKLNRDVMRKQRYNLDDFMLQLRENQITRISDVEFAILETSGKLSVIPKSTEGSPEEIAEERLNVEEQLGRGGDEQQQQAEEGSRAELDSELAGKLSMQHNAKVIPPKYRFEILPIPLIMDGKVQDENLEKLEKTRFWLKNILQDEGVTDFKEVFLCTIDHKGKLFLDKTKKPRK</sequence>
<feature type="transmembrane region" description="Helical" evidence="7">
    <location>
        <begin position="6"/>
        <end position="25"/>
    </location>
</feature>
<evidence type="ECO:0000256" key="3">
    <source>
        <dbReference type="ARBA" id="ARBA00022475"/>
    </source>
</evidence>
<dbReference type="PANTHER" id="PTHR34582">
    <property type="entry name" value="UPF0702 TRANSMEMBRANE PROTEIN YCAP"/>
    <property type="match status" value="1"/>
</dbReference>
<name>A0A1B2DRK5_9BACL</name>
<evidence type="ECO:0000256" key="4">
    <source>
        <dbReference type="ARBA" id="ARBA00022692"/>
    </source>
</evidence>
<comment type="similarity">
    <text evidence="2">Belongs to the UPF0702 family.</text>
</comment>
<protein>
    <recommendedName>
        <fullName evidence="8">YetF C-terminal domain-containing protein</fullName>
    </recommendedName>
</protein>
<reference evidence="9" key="1">
    <citation type="submission" date="2016-08" db="EMBL/GenBank/DDBJ databases">
        <title>Complete Genome Seqeunce of Paenibacillus sp. BIHB 4019 from tea rhizoplane.</title>
        <authorList>
            <person name="Thakur R."/>
            <person name="Swarnkar M.K."/>
            <person name="Gulati A."/>
        </authorList>
    </citation>
    <scope>NUCLEOTIDE SEQUENCE [LARGE SCALE GENOMIC DNA]</scope>
    <source>
        <strain evidence="9">BIHB4019</strain>
    </source>
</reference>
<dbReference type="EMBL" id="CP016808">
    <property type="protein sequence ID" value="ANY70342.1"/>
    <property type="molecule type" value="Genomic_DNA"/>
</dbReference>